<dbReference type="InterPro" id="IPR052720">
    <property type="entry name" value="Glycosyl_hydrolase_97"/>
</dbReference>
<feature type="domain" description="Glycosyl-hydrolase 97 N-terminal" evidence="5">
    <location>
        <begin position="22"/>
        <end position="274"/>
    </location>
</feature>
<dbReference type="EMBL" id="QRZL01000013">
    <property type="protein sequence ID" value="RGV75014.1"/>
    <property type="molecule type" value="Genomic_DNA"/>
</dbReference>
<dbReference type="RefSeq" id="WP_118429198.1">
    <property type="nucleotide sequence ID" value="NZ_QRZL01000013.1"/>
</dbReference>
<accession>A0A412Z4X3</accession>
<dbReference type="PANTHER" id="PTHR35803">
    <property type="entry name" value="GLUCAN 1,4-ALPHA-GLUCOSIDASE SUSB-RELATED"/>
    <property type="match status" value="1"/>
</dbReference>
<evidence type="ECO:0000313" key="7">
    <source>
        <dbReference type="EMBL" id="RGV75014.1"/>
    </source>
</evidence>
<evidence type="ECO:0000259" key="6">
    <source>
        <dbReference type="Pfam" id="PF14509"/>
    </source>
</evidence>
<organism evidence="7 8">
    <name type="scientific">Phocaeicola dorei</name>
    <dbReference type="NCBI Taxonomy" id="357276"/>
    <lineage>
        <taxon>Bacteria</taxon>
        <taxon>Pseudomonadati</taxon>
        <taxon>Bacteroidota</taxon>
        <taxon>Bacteroidia</taxon>
        <taxon>Bacteroidales</taxon>
        <taxon>Bacteroidaceae</taxon>
        <taxon>Phocaeicola</taxon>
    </lineage>
</organism>
<dbReference type="InterPro" id="IPR029483">
    <property type="entry name" value="GH97_C"/>
</dbReference>
<evidence type="ECO:0000256" key="2">
    <source>
        <dbReference type="ARBA" id="ARBA00011245"/>
    </source>
</evidence>
<comment type="caution">
    <text evidence="7">The sequence shown here is derived from an EMBL/GenBank/DDBJ whole genome shotgun (WGS) entry which is preliminary data.</text>
</comment>
<keyword evidence="3" id="KW-0106">Calcium</keyword>
<dbReference type="InterPro" id="IPR017853">
    <property type="entry name" value="GH"/>
</dbReference>
<dbReference type="Proteomes" id="UP000283678">
    <property type="component" value="Unassembled WGS sequence"/>
</dbReference>
<dbReference type="InterPro" id="IPR014718">
    <property type="entry name" value="GH-type_carb-bd"/>
</dbReference>
<dbReference type="GO" id="GO:0016787">
    <property type="term" value="F:hydrolase activity"/>
    <property type="evidence" value="ECO:0007669"/>
    <property type="project" value="UniProtKB-KW"/>
</dbReference>
<comment type="subunit">
    <text evidence="2">Monomer.</text>
</comment>
<dbReference type="Gene3D" id="3.20.20.70">
    <property type="entry name" value="Aldolase class I"/>
    <property type="match status" value="1"/>
</dbReference>
<evidence type="ECO:0000259" key="5">
    <source>
        <dbReference type="Pfam" id="PF14508"/>
    </source>
</evidence>
<sequence>MKRLFLGILAICWVIGVKAQEVFSPDGKINVRFFLSEKVSPGNQRMYSEGTPYYEVLYDKHLFLLPSRMGFDLLGTAEMKHYFKVSDIEYAEHNSVWKPCYGEKQEYPDKYREMKVMLEETLYPYRKLYVIFRTYNEGIAFRYEIPYQSGFEKVVIDKELTEFAFPKNTSVWESHGHEGKYYKVYPFEVKTDCELPLTCQTPQGVYGAIMEAGNNHYPRAYLEAPYRKENILRISLRGEAKGERGMVTAWRVISLADEPGKLMEQNYLLYNLNESCKLADTSWIKPGTVMRETTISTPECLKMIDYCASMGISYMILDWGWYGLANSHKSDPSIVNVTNPATGQPIPGHPGLDLLKVINYGKEKGVSLFLYVNRQGLERYADKIFPLYQKWGIKGIKPGFVNVGNQEWQEWIESIVAKAAKYNLLVDIHDAYRPNGFSRTYPNLLTQEGIHGNEQVPDADHNTMLPFTRFTIGAGDYTPGYTRKDLQTTFAHRLALPVIYYSPAQFLFWNEKLTGEHKRPELDFWKNIPTVWQDTKFLLGEIGEYAVVARRSGTTWYVGGITNTNARCLQLDCSFLSSDKKYIATIYTDDVEVPGKIKITTRKITLKTKLSFMLQRSGGFSLKIMEL</sequence>
<dbReference type="InterPro" id="IPR019563">
    <property type="entry name" value="GH97_catalytic"/>
</dbReference>
<evidence type="ECO:0000259" key="4">
    <source>
        <dbReference type="Pfam" id="PF10566"/>
    </source>
</evidence>
<dbReference type="SUPFAM" id="SSF51445">
    <property type="entry name" value="(Trans)glycosidases"/>
    <property type="match status" value="1"/>
</dbReference>
<evidence type="ECO:0000256" key="3">
    <source>
        <dbReference type="ARBA" id="ARBA00022837"/>
    </source>
</evidence>
<evidence type="ECO:0000256" key="1">
    <source>
        <dbReference type="ARBA" id="ARBA00001913"/>
    </source>
</evidence>
<dbReference type="InterPro" id="IPR013785">
    <property type="entry name" value="Aldolase_TIM"/>
</dbReference>
<feature type="domain" description="Glycosyl-hydrolase 97 C-terminal oligomerisation" evidence="6">
    <location>
        <begin position="531"/>
        <end position="624"/>
    </location>
</feature>
<dbReference type="Gene3D" id="2.70.98.10">
    <property type="match status" value="1"/>
</dbReference>
<feature type="domain" description="Glycosyl-hydrolase 97 catalytic" evidence="4">
    <location>
        <begin position="291"/>
        <end position="450"/>
    </location>
</feature>
<reference evidence="7 8" key="1">
    <citation type="submission" date="2018-08" db="EMBL/GenBank/DDBJ databases">
        <title>A genome reference for cultivated species of the human gut microbiota.</title>
        <authorList>
            <person name="Zou Y."/>
            <person name="Xue W."/>
            <person name="Luo G."/>
        </authorList>
    </citation>
    <scope>NUCLEOTIDE SEQUENCE [LARGE SCALE GENOMIC DNA]</scope>
    <source>
        <strain evidence="7 8">AF14-1AC</strain>
    </source>
</reference>
<dbReference type="InterPro" id="IPR029486">
    <property type="entry name" value="GH97_N"/>
</dbReference>
<protein>
    <submittedName>
        <fullName evidence="7">Glycoside hydrolase family 97</fullName>
    </submittedName>
</protein>
<dbReference type="Pfam" id="PF14508">
    <property type="entry name" value="GH97_N"/>
    <property type="match status" value="1"/>
</dbReference>
<proteinExistence type="predicted"/>
<keyword evidence="7" id="KW-0378">Hydrolase</keyword>
<gene>
    <name evidence="7" type="ORF">DWW04_13500</name>
</gene>
<dbReference type="GO" id="GO:0030246">
    <property type="term" value="F:carbohydrate binding"/>
    <property type="evidence" value="ECO:0007669"/>
    <property type="project" value="InterPro"/>
</dbReference>
<evidence type="ECO:0000313" key="8">
    <source>
        <dbReference type="Proteomes" id="UP000283678"/>
    </source>
</evidence>
<comment type="cofactor">
    <cofactor evidence="1">
        <name>Ca(2+)</name>
        <dbReference type="ChEBI" id="CHEBI:29108"/>
    </cofactor>
</comment>
<dbReference type="Pfam" id="PF14509">
    <property type="entry name" value="GH97_C"/>
    <property type="match status" value="1"/>
</dbReference>
<dbReference type="AlphaFoldDB" id="A0A412Z4X3"/>
<dbReference type="Pfam" id="PF10566">
    <property type="entry name" value="Glyco_hydro_97"/>
    <property type="match status" value="1"/>
</dbReference>
<name>A0A412Z4X3_9BACT</name>